<dbReference type="AlphaFoldDB" id="A0A926ENF7"/>
<dbReference type="CDD" id="cd02440">
    <property type="entry name" value="AdoMet_MTases"/>
    <property type="match status" value="1"/>
</dbReference>
<sequence length="274" mass="31031">MDVVVDAATVDAVVVQKIRSLRTLTLVNSNERLDDLDRNGYKIIQNPEVFCFGIDAVLLSHFAKVTKKDQKVLDIGTGTGIIPILMHAVYQKGKYTGIDIQEEMVEMANRSLQLNEVTEDIQIKHVDVKDYRNHFEGHSLDLVTCNPPYMKGTNGFKNEHPSKTIARHEVMCTLEDIIEAAGYVLKVKGKLCMIHRPQRLADIICAMRQNKIEPKRLRMVYPKPGQAPTMILIEGVKGGNSEMRVEKPLIVYNEDGTHTDEIYEIYGREKPKAQ</sequence>
<evidence type="ECO:0000259" key="1">
    <source>
        <dbReference type="Pfam" id="PF05175"/>
    </source>
</evidence>
<dbReference type="InterPro" id="IPR007848">
    <property type="entry name" value="Small_mtfrase_dom"/>
</dbReference>
<gene>
    <name evidence="2" type="ORF">H8718_17460</name>
</gene>
<proteinExistence type="predicted"/>
<keyword evidence="3" id="KW-1185">Reference proteome</keyword>
<protein>
    <submittedName>
        <fullName evidence="2">tRNA1(Val) (Adenine(37)-N6)-methyltransferase</fullName>
    </submittedName>
</protein>
<evidence type="ECO:0000313" key="2">
    <source>
        <dbReference type="EMBL" id="MBC8581297.1"/>
    </source>
</evidence>
<dbReference type="InterPro" id="IPR029063">
    <property type="entry name" value="SAM-dependent_MTases_sf"/>
</dbReference>
<dbReference type="EMBL" id="JACRSY010000044">
    <property type="protein sequence ID" value="MBC8581297.1"/>
    <property type="molecule type" value="Genomic_DNA"/>
</dbReference>
<dbReference type="PANTHER" id="PTHR47739:SF1">
    <property type="entry name" value="TRNA1(VAL) (ADENINE(37)-N6)-METHYLTRANSFERASE"/>
    <property type="match status" value="1"/>
</dbReference>
<dbReference type="Pfam" id="PF05175">
    <property type="entry name" value="MTS"/>
    <property type="match status" value="1"/>
</dbReference>
<feature type="domain" description="Methyltransferase small" evidence="1">
    <location>
        <begin position="42"/>
        <end position="196"/>
    </location>
</feature>
<name>A0A926ENF7_9FIRM</name>
<organism evidence="2 3">
    <name type="scientific">Zhenhengia yiwuensis</name>
    <dbReference type="NCBI Taxonomy" id="2763666"/>
    <lineage>
        <taxon>Bacteria</taxon>
        <taxon>Bacillati</taxon>
        <taxon>Bacillota</taxon>
        <taxon>Clostridia</taxon>
        <taxon>Lachnospirales</taxon>
        <taxon>Lachnospiraceae</taxon>
        <taxon>Zhenhengia</taxon>
    </lineage>
</organism>
<dbReference type="SUPFAM" id="SSF53335">
    <property type="entry name" value="S-adenosyl-L-methionine-dependent methyltransferases"/>
    <property type="match status" value="1"/>
</dbReference>
<comment type="caution">
    <text evidence="2">The sequence shown here is derived from an EMBL/GenBank/DDBJ whole genome shotgun (WGS) entry which is preliminary data.</text>
</comment>
<dbReference type="PANTHER" id="PTHR47739">
    <property type="entry name" value="TRNA1(VAL) (ADENINE(37)-N6)-METHYLTRANSFERASE"/>
    <property type="match status" value="1"/>
</dbReference>
<evidence type="ECO:0000313" key="3">
    <source>
        <dbReference type="Proteomes" id="UP000655830"/>
    </source>
</evidence>
<dbReference type="Proteomes" id="UP000655830">
    <property type="component" value="Unassembled WGS sequence"/>
</dbReference>
<dbReference type="InterPro" id="IPR050210">
    <property type="entry name" value="tRNA_Adenine-N(6)_MTase"/>
</dbReference>
<accession>A0A926ENF7</accession>
<dbReference type="Gene3D" id="3.40.50.150">
    <property type="entry name" value="Vaccinia Virus protein VP39"/>
    <property type="match status" value="1"/>
</dbReference>
<reference evidence="2" key="1">
    <citation type="submission" date="2020-08" db="EMBL/GenBank/DDBJ databases">
        <title>Genome public.</title>
        <authorList>
            <person name="Liu C."/>
            <person name="Sun Q."/>
        </authorList>
    </citation>
    <scope>NUCLEOTIDE SEQUENCE</scope>
    <source>
        <strain evidence="2">NSJ-12</strain>
    </source>
</reference>
<dbReference type="GO" id="GO:0008168">
    <property type="term" value="F:methyltransferase activity"/>
    <property type="evidence" value="ECO:0007669"/>
    <property type="project" value="InterPro"/>
</dbReference>